<dbReference type="KEGG" id="ccr:CC_1394"/>
<protein>
    <submittedName>
        <fullName evidence="1">Uncharacterized protein</fullName>
    </submittedName>
</protein>
<dbReference type="BioCyc" id="CAULO:CC1394-MONOMER"/>
<dbReference type="SMR" id="Q9A8G0"/>
<dbReference type="EMBL" id="AE005673">
    <property type="protein sequence ID" value="AAK23375.1"/>
    <property type="molecule type" value="Genomic_DNA"/>
</dbReference>
<keyword evidence="2" id="KW-1185">Reference proteome</keyword>
<gene>
    <name evidence="1" type="ordered locus">CC_1394</name>
</gene>
<reference evidence="1 2" key="1">
    <citation type="journal article" date="2001" name="Proc. Natl. Acad. Sci. U.S.A.">
        <title>Complete genome sequence of Caulobacter crescentus.</title>
        <authorList>
            <person name="Nierman W.C."/>
            <person name="Feldblyum T.V."/>
            <person name="Laub M.T."/>
            <person name="Paulsen I.T."/>
            <person name="Nelson K.E."/>
            <person name="Eisen J.A."/>
            <person name="Heidelberg J.F."/>
            <person name="Alley M.R."/>
            <person name="Ohta N."/>
            <person name="Maddock J.R."/>
            <person name="Potocka I."/>
            <person name="Nelson W.C."/>
            <person name="Newton A."/>
            <person name="Stephens C."/>
            <person name="Phadke N.D."/>
            <person name="Ely B."/>
            <person name="DeBoy R.T."/>
            <person name="Dodson R.J."/>
            <person name="Durkin A.S."/>
            <person name="Gwinn M.L."/>
            <person name="Haft D.H."/>
            <person name="Kolonay J.F."/>
            <person name="Smit J."/>
            <person name="Craven M.B."/>
            <person name="Khouri H."/>
            <person name="Shetty J."/>
            <person name="Berry K."/>
            <person name="Utterback T."/>
            <person name="Tran K."/>
            <person name="Wolf A."/>
            <person name="Vamathevan J."/>
            <person name="Ermolaeva M."/>
            <person name="White O."/>
            <person name="Salzberg S.L."/>
            <person name="Venter J.C."/>
            <person name="Shapiro L."/>
            <person name="Fraser C.M."/>
        </authorList>
    </citation>
    <scope>NUCLEOTIDE SEQUENCE [LARGE SCALE GENOMIC DNA]</scope>
    <source>
        <strain evidence="2">ATCC 19089 / CB15</strain>
    </source>
</reference>
<evidence type="ECO:0000313" key="2">
    <source>
        <dbReference type="Proteomes" id="UP000001816"/>
    </source>
</evidence>
<evidence type="ECO:0000313" key="1">
    <source>
        <dbReference type="EMBL" id="AAK23375.1"/>
    </source>
</evidence>
<name>Q9A8G0_CAUVC</name>
<organism evidence="1 2">
    <name type="scientific">Caulobacter vibrioides (strain ATCC 19089 / CIP 103742 / CB 15)</name>
    <name type="common">Caulobacter crescentus</name>
    <dbReference type="NCBI Taxonomy" id="190650"/>
    <lineage>
        <taxon>Bacteria</taxon>
        <taxon>Pseudomonadati</taxon>
        <taxon>Pseudomonadota</taxon>
        <taxon>Alphaproteobacteria</taxon>
        <taxon>Caulobacterales</taxon>
        <taxon>Caulobacteraceae</taxon>
        <taxon>Caulobacter</taxon>
    </lineage>
</organism>
<dbReference type="AlphaFoldDB" id="Q9A8G0"/>
<accession>Q9A8G0</accession>
<dbReference type="EnsemblBacteria" id="AAK23375">
    <property type="protein sequence ID" value="AAK23375"/>
    <property type="gene ID" value="CC_1394"/>
</dbReference>
<sequence>MLEPLQNAFKRVFETGRHGEAFRWAERLCERLNQKAVLA</sequence>
<dbReference type="PIR" id="C87422">
    <property type="entry name" value="C87422"/>
</dbReference>
<dbReference type="Proteomes" id="UP000001816">
    <property type="component" value="Chromosome"/>
</dbReference>
<proteinExistence type="predicted"/>
<dbReference type="HOGENOM" id="CLU_3306735_0_0_5"/>